<dbReference type="GO" id="GO:0004252">
    <property type="term" value="F:serine-type endopeptidase activity"/>
    <property type="evidence" value="ECO:0007669"/>
    <property type="project" value="UniProtKB-UniRule"/>
</dbReference>
<dbReference type="CDD" id="cd02120">
    <property type="entry name" value="PA_subtilisin_like"/>
    <property type="match status" value="1"/>
</dbReference>
<dbReference type="AlphaFoldDB" id="A0A1J6KUX3"/>
<sequence length="732" mass="79165">MKNHKFVVFFLLFLMIFLNGFVLSTIETKVYVVYLGEHSGEKTSKEIEDHHYSFLHSVKATSKEDAKASLVHSYKNVINGFSALLTPQEADTISGMEGVISVFHSDPREIKPHTTRSWDFVSLLEGTSLINSGQDLLQNASYGKDIIVGVMDSGVWPESPSFNDEGMEPVPKSWKGICQEGVAFNSSHCNRKLIGARYYLKSYEANFGPLNETRDFRAPRDVDGHGTHTAATVGGRRVAHASAIGGFAKGTVTGGAPNVRLAIYKVCWPFPDQSLAEGNACLTDDIIAAFDDAIADGVHVLSVSLGSQPRTTYYTQNGIAIGSLHALKRNIVVACSAGNDGPTPSTVGNVAPWIITVGASSIDRAFSSPIMLGNWNDRRGDVEIRGTTASNTTGGCFPGTLSRNLVRGKLVVCRRSSMQASMEVKRAGGVAAILGTPFNEIQVTPFLDSTTVAFSYGLNTIRTYIQTEKNPMATLLPGQTLIGTKPAPPDITAPGLNILAAWSEASSPLKLPEDRRVVKYNMQSGTSMSCPHVSAVIALLKSIHPDWSSAAIRSALMTTSTINNLVGRPITNATGNDANPFEYGAGHFRPSRAVDPGLIYDATYEDYLLYLCSQNISLDSSFNCPEEVPEASNLNYPSLAIANIKGSRTVRRVVTNVGKDNSTYVLAMRSPPGYVVDIIPKTLRFSKLGEKLSFNITVRAQSVERRNEFAFGWYTWSDGIHVVQSPIAAASA</sequence>
<accession>A0A1J6KUX3</accession>
<dbReference type="Gene3D" id="3.40.50.200">
    <property type="entry name" value="Peptidase S8/S53 domain"/>
    <property type="match status" value="1"/>
</dbReference>
<evidence type="ECO:0000256" key="7">
    <source>
        <dbReference type="PROSITE-ProRule" id="PRU01240"/>
    </source>
</evidence>
<dbReference type="EMBL" id="MJEQ01003438">
    <property type="protein sequence ID" value="OIT22889.1"/>
    <property type="molecule type" value="Genomic_DNA"/>
</dbReference>
<dbReference type="PANTHER" id="PTHR10795">
    <property type="entry name" value="PROPROTEIN CONVERTASE SUBTILISIN/KEXIN"/>
    <property type="match status" value="1"/>
</dbReference>
<dbReference type="Pfam" id="PF05922">
    <property type="entry name" value="Inhibitor_I9"/>
    <property type="match status" value="1"/>
</dbReference>
<keyword evidence="12" id="KW-1185">Reference proteome</keyword>
<feature type="domain" description="Subtilisin-like protease fibronectin type-III" evidence="10">
    <location>
        <begin position="633"/>
        <end position="728"/>
    </location>
</feature>
<dbReference type="InterPro" id="IPR015500">
    <property type="entry name" value="Peptidase_S8_subtilisin-rel"/>
</dbReference>
<evidence type="ECO:0000313" key="12">
    <source>
        <dbReference type="Proteomes" id="UP000187609"/>
    </source>
</evidence>
<feature type="domain" description="Peptidase S8/S53" evidence="8">
    <location>
        <begin position="143"/>
        <end position="586"/>
    </location>
</feature>
<organism evidence="11 12">
    <name type="scientific">Nicotiana attenuata</name>
    <name type="common">Coyote tobacco</name>
    <dbReference type="NCBI Taxonomy" id="49451"/>
    <lineage>
        <taxon>Eukaryota</taxon>
        <taxon>Viridiplantae</taxon>
        <taxon>Streptophyta</taxon>
        <taxon>Embryophyta</taxon>
        <taxon>Tracheophyta</taxon>
        <taxon>Spermatophyta</taxon>
        <taxon>Magnoliopsida</taxon>
        <taxon>eudicotyledons</taxon>
        <taxon>Gunneridae</taxon>
        <taxon>Pentapetalae</taxon>
        <taxon>asterids</taxon>
        <taxon>lamiids</taxon>
        <taxon>Solanales</taxon>
        <taxon>Solanaceae</taxon>
        <taxon>Nicotianoideae</taxon>
        <taxon>Nicotianeae</taxon>
        <taxon>Nicotiana</taxon>
    </lineage>
</organism>
<evidence type="ECO:0000256" key="6">
    <source>
        <dbReference type="PIRSR" id="PIRSR615500-1"/>
    </source>
</evidence>
<evidence type="ECO:0000313" key="11">
    <source>
        <dbReference type="EMBL" id="OIT22889.1"/>
    </source>
</evidence>
<dbReference type="InterPro" id="IPR010259">
    <property type="entry name" value="S8pro/Inhibitor_I9"/>
</dbReference>
<feature type="domain" description="Inhibitor I9" evidence="9">
    <location>
        <begin position="30"/>
        <end position="110"/>
    </location>
</feature>
<comment type="caution">
    <text evidence="11">The sequence shown here is derived from an EMBL/GenBank/DDBJ whole genome shotgun (WGS) entry which is preliminary data.</text>
</comment>
<dbReference type="InterPro" id="IPR036852">
    <property type="entry name" value="Peptidase_S8/S53_dom_sf"/>
</dbReference>
<dbReference type="OMA" id="VCWPVPD"/>
<dbReference type="PRINTS" id="PR00723">
    <property type="entry name" value="SUBTILISIN"/>
</dbReference>
<keyword evidence="4 7" id="KW-0378">Hydrolase</keyword>
<evidence type="ECO:0000256" key="4">
    <source>
        <dbReference type="ARBA" id="ARBA00022801"/>
    </source>
</evidence>
<proteinExistence type="inferred from homology"/>
<dbReference type="Proteomes" id="UP000187609">
    <property type="component" value="Unassembled WGS sequence"/>
</dbReference>
<dbReference type="Gene3D" id="3.30.70.80">
    <property type="entry name" value="Peptidase S8 propeptide/proteinase inhibitor I9"/>
    <property type="match status" value="1"/>
</dbReference>
<dbReference type="SUPFAM" id="SSF52743">
    <property type="entry name" value="Subtilisin-like"/>
    <property type="match status" value="1"/>
</dbReference>
<dbReference type="InterPro" id="IPR000209">
    <property type="entry name" value="Peptidase_S8/S53_dom"/>
</dbReference>
<evidence type="ECO:0000256" key="3">
    <source>
        <dbReference type="ARBA" id="ARBA00022729"/>
    </source>
</evidence>
<feature type="active site" description="Charge relay system" evidence="6 7">
    <location>
        <position position="225"/>
    </location>
</feature>
<keyword evidence="5 7" id="KW-0720">Serine protease</keyword>
<name>A0A1J6KUX3_NICAT</name>
<dbReference type="Pfam" id="PF00082">
    <property type="entry name" value="Peptidase_S8"/>
    <property type="match status" value="1"/>
</dbReference>
<dbReference type="PROSITE" id="PS51892">
    <property type="entry name" value="SUBTILASE"/>
    <property type="match status" value="1"/>
</dbReference>
<dbReference type="InterPro" id="IPR037045">
    <property type="entry name" value="S8pro/Inhibitor_I9_sf"/>
</dbReference>
<keyword evidence="3" id="KW-0732">Signal</keyword>
<reference evidence="11" key="1">
    <citation type="submission" date="2016-11" db="EMBL/GenBank/DDBJ databases">
        <title>The genome of Nicotiana attenuata.</title>
        <authorList>
            <person name="Xu S."/>
            <person name="Brockmoeller T."/>
            <person name="Gaquerel E."/>
            <person name="Navarro A."/>
            <person name="Kuhl H."/>
            <person name="Gase K."/>
            <person name="Ling Z."/>
            <person name="Zhou W."/>
            <person name="Kreitzer C."/>
            <person name="Stanke M."/>
            <person name="Tang H."/>
            <person name="Lyons E."/>
            <person name="Pandey P."/>
            <person name="Pandey S.P."/>
            <person name="Timmermann B."/>
            <person name="Baldwin I.T."/>
        </authorList>
    </citation>
    <scope>NUCLEOTIDE SEQUENCE [LARGE SCALE GENOMIC DNA]</scope>
    <source>
        <strain evidence="11">UT</strain>
    </source>
</reference>
<dbReference type="Gene3D" id="3.50.30.30">
    <property type="match status" value="1"/>
</dbReference>
<dbReference type="SMR" id="A0A1J6KUX3"/>
<keyword evidence="2 7" id="KW-0645">Protease</keyword>
<dbReference type="GO" id="GO:0006508">
    <property type="term" value="P:proteolysis"/>
    <property type="evidence" value="ECO:0007669"/>
    <property type="project" value="UniProtKB-KW"/>
</dbReference>
<evidence type="ECO:0000256" key="1">
    <source>
        <dbReference type="ARBA" id="ARBA00011073"/>
    </source>
</evidence>
<dbReference type="Gramene" id="OIT22889">
    <property type="protein sequence ID" value="OIT22889"/>
    <property type="gene ID" value="A4A49_32585"/>
</dbReference>
<dbReference type="FunFam" id="3.40.50.200:FF:000006">
    <property type="entry name" value="Subtilisin-like protease SBT1.5"/>
    <property type="match status" value="1"/>
</dbReference>
<dbReference type="CDD" id="cd04852">
    <property type="entry name" value="Peptidases_S8_3"/>
    <property type="match status" value="1"/>
</dbReference>
<evidence type="ECO:0000259" key="9">
    <source>
        <dbReference type="Pfam" id="PF05922"/>
    </source>
</evidence>
<dbReference type="InterPro" id="IPR041469">
    <property type="entry name" value="Subtilisin-like_FN3"/>
</dbReference>
<dbReference type="InterPro" id="IPR045051">
    <property type="entry name" value="SBT"/>
</dbReference>
<evidence type="ECO:0000256" key="5">
    <source>
        <dbReference type="ARBA" id="ARBA00022825"/>
    </source>
</evidence>
<dbReference type="InterPro" id="IPR034197">
    <property type="entry name" value="Peptidases_S8_3"/>
</dbReference>
<evidence type="ECO:0000259" key="8">
    <source>
        <dbReference type="Pfam" id="PF00082"/>
    </source>
</evidence>
<protein>
    <submittedName>
        <fullName evidence="11">Subtilisin-like protease sbt5.6</fullName>
    </submittedName>
</protein>
<evidence type="ECO:0000256" key="2">
    <source>
        <dbReference type="ARBA" id="ARBA00022670"/>
    </source>
</evidence>
<dbReference type="PROSITE" id="PS00138">
    <property type="entry name" value="SUBTILASE_SER"/>
    <property type="match status" value="1"/>
</dbReference>
<gene>
    <name evidence="11" type="primary">SBT5.6_0</name>
    <name evidence="11" type="ORF">A4A49_32585</name>
</gene>
<evidence type="ECO:0000259" key="10">
    <source>
        <dbReference type="Pfam" id="PF17766"/>
    </source>
</evidence>
<dbReference type="Pfam" id="PF17766">
    <property type="entry name" value="fn3_6"/>
    <property type="match status" value="1"/>
</dbReference>
<dbReference type="Gene3D" id="2.60.40.2310">
    <property type="match status" value="1"/>
</dbReference>
<feature type="active site" description="Charge relay system" evidence="6 7">
    <location>
        <position position="527"/>
    </location>
</feature>
<comment type="similarity">
    <text evidence="1 7">Belongs to the peptidase S8 family.</text>
</comment>
<dbReference type="InterPro" id="IPR023828">
    <property type="entry name" value="Peptidase_S8_Ser-AS"/>
</dbReference>
<feature type="active site" description="Charge relay system" evidence="6 7">
    <location>
        <position position="152"/>
    </location>
</feature>